<keyword evidence="3" id="KW-1185">Reference proteome</keyword>
<dbReference type="InterPro" id="IPR017850">
    <property type="entry name" value="Alkaline_phosphatase_core_sf"/>
</dbReference>
<dbReference type="PROSITE" id="PS51318">
    <property type="entry name" value="TAT"/>
    <property type="match status" value="1"/>
</dbReference>
<name>A0ABN1RAV5_9ACTN</name>
<dbReference type="SUPFAM" id="SSF53649">
    <property type="entry name" value="Alkaline phosphatase-like"/>
    <property type="match status" value="1"/>
</dbReference>
<evidence type="ECO:0000259" key="1">
    <source>
        <dbReference type="Pfam" id="PF00884"/>
    </source>
</evidence>
<gene>
    <name evidence="2" type="ORF">GCM10009550_37160</name>
</gene>
<proteinExistence type="predicted"/>
<sequence>MGTEMQLGRRGFLAGATAVAAVGAGCMPGVHPVLEVHAESRAIPEAGRARRRPNVLIIVTDDHPKHAAWALRKTRRWLVDQGVEFVNGHTTTPLCAPARASILSGRYAHNHGVRDNHQKLRLDQDATLQRHLRDAGYRNGMFGKYLNEWRIASPPEHFEDFAVLSPVGYVDGRFNHNGRIARLPGYTTHRIRDFALDFIRRGAADPRPWFAYVAPYASHAPFTPEEAYADARVPAWTGRPSTAEADKGDKPAYLRGARISAARGKTIRRQQMRTLLTVDDTVQALRDTLKATGQLDNTLVIFIGDNGFLWADHGWARKSVPYRPAIEVPFFLSWPAGGLASGTKDRRLAANIDISATVLDAARIKPTTPQDGRSLLRSGSRDHLLVEFWKQGGDPRPPHSWASYVTRTEQYTEYYDLHTNKRGEPVGSGKVLFREYYDLLRDPHQLVNKLHGATRAQEKSWGISAKAARLAASRSI</sequence>
<feature type="domain" description="Sulfatase N-terminal" evidence="1">
    <location>
        <begin position="53"/>
        <end position="362"/>
    </location>
</feature>
<evidence type="ECO:0000313" key="2">
    <source>
        <dbReference type="EMBL" id="GAA0954188.1"/>
    </source>
</evidence>
<dbReference type="RefSeq" id="WP_344242102.1">
    <property type="nucleotide sequence ID" value="NZ_BAAAHH010000014.1"/>
</dbReference>
<accession>A0ABN1RAV5</accession>
<organism evidence="2 3">
    <name type="scientific">Actinocorallia libanotica</name>
    <dbReference type="NCBI Taxonomy" id="46162"/>
    <lineage>
        <taxon>Bacteria</taxon>
        <taxon>Bacillati</taxon>
        <taxon>Actinomycetota</taxon>
        <taxon>Actinomycetes</taxon>
        <taxon>Streptosporangiales</taxon>
        <taxon>Thermomonosporaceae</taxon>
        <taxon>Actinocorallia</taxon>
    </lineage>
</organism>
<comment type="caution">
    <text evidence="2">The sequence shown here is derived from an EMBL/GenBank/DDBJ whole genome shotgun (WGS) entry which is preliminary data.</text>
</comment>
<reference evidence="2 3" key="1">
    <citation type="journal article" date="2019" name="Int. J. Syst. Evol. Microbiol.">
        <title>The Global Catalogue of Microorganisms (GCM) 10K type strain sequencing project: providing services to taxonomists for standard genome sequencing and annotation.</title>
        <authorList>
            <consortium name="The Broad Institute Genomics Platform"/>
            <consortium name="The Broad Institute Genome Sequencing Center for Infectious Disease"/>
            <person name="Wu L."/>
            <person name="Ma J."/>
        </authorList>
    </citation>
    <scope>NUCLEOTIDE SEQUENCE [LARGE SCALE GENOMIC DNA]</scope>
    <source>
        <strain evidence="2 3">JCM 10696</strain>
    </source>
</reference>
<dbReference type="Gene3D" id="3.40.720.10">
    <property type="entry name" value="Alkaline Phosphatase, subunit A"/>
    <property type="match status" value="1"/>
</dbReference>
<protein>
    <recommendedName>
        <fullName evidence="1">Sulfatase N-terminal domain-containing protein</fullName>
    </recommendedName>
</protein>
<dbReference type="EMBL" id="BAAAHH010000014">
    <property type="protein sequence ID" value="GAA0954188.1"/>
    <property type="molecule type" value="Genomic_DNA"/>
</dbReference>
<dbReference type="CDD" id="cd16147">
    <property type="entry name" value="G6S"/>
    <property type="match status" value="1"/>
</dbReference>
<dbReference type="Proteomes" id="UP001500665">
    <property type="component" value="Unassembled WGS sequence"/>
</dbReference>
<dbReference type="InterPro" id="IPR006311">
    <property type="entry name" value="TAT_signal"/>
</dbReference>
<dbReference type="PANTHER" id="PTHR43108">
    <property type="entry name" value="N-ACETYLGLUCOSAMINE-6-SULFATASE FAMILY MEMBER"/>
    <property type="match status" value="1"/>
</dbReference>
<dbReference type="PANTHER" id="PTHR43108:SF8">
    <property type="entry name" value="SD21168P"/>
    <property type="match status" value="1"/>
</dbReference>
<evidence type="ECO:0000313" key="3">
    <source>
        <dbReference type="Proteomes" id="UP001500665"/>
    </source>
</evidence>
<dbReference type="InterPro" id="IPR000917">
    <property type="entry name" value="Sulfatase_N"/>
</dbReference>
<dbReference type="Pfam" id="PF00884">
    <property type="entry name" value="Sulfatase"/>
    <property type="match status" value="1"/>
</dbReference>